<gene>
    <name evidence="3" type="ORF">JQN84_16410</name>
</gene>
<feature type="compositionally biased region" description="Basic residues" evidence="1">
    <location>
        <begin position="241"/>
        <end position="252"/>
    </location>
</feature>
<dbReference type="Gene3D" id="3.20.180.10">
    <property type="entry name" value="PNP-oxidase-like"/>
    <property type="match status" value="1"/>
</dbReference>
<name>A0ABS2JDG1_9ACTN</name>
<accession>A0ABS2JDG1</accession>
<dbReference type="InterPro" id="IPR037119">
    <property type="entry name" value="Haem_oxidase_HugZ-like_sf"/>
</dbReference>
<keyword evidence="4" id="KW-1185">Reference proteome</keyword>
<dbReference type="InterPro" id="IPR019595">
    <property type="entry name" value="DUF2470"/>
</dbReference>
<reference evidence="3 4" key="1">
    <citation type="submission" date="2021-02" db="EMBL/GenBank/DDBJ databases">
        <authorList>
            <person name="Lee D.-H."/>
        </authorList>
    </citation>
    <scope>NUCLEOTIDE SEQUENCE [LARGE SCALE GENOMIC DNA]</scope>
    <source>
        <strain evidence="3 4">MMS20-R2-29</strain>
    </source>
</reference>
<comment type="caution">
    <text evidence="3">The sequence shown here is derived from an EMBL/GenBank/DDBJ whole genome shotgun (WGS) entry which is preliminary data.</text>
</comment>
<evidence type="ECO:0000313" key="3">
    <source>
        <dbReference type="EMBL" id="MBM7084100.1"/>
    </source>
</evidence>
<evidence type="ECO:0000313" key="4">
    <source>
        <dbReference type="Proteomes" id="UP000809587"/>
    </source>
</evidence>
<evidence type="ECO:0000256" key="1">
    <source>
        <dbReference type="SAM" id="MobiDB-lite"/>
    </source>
</evidence>
<proteinExistence type="predicted"/>
<dbReference type="RefSeq" id="WP_204959631.1">
    <property type="nucleotide sequence ID" value="NZ_JAFEUO010000004.1"/>
</dbReference>
<protein>
    <submittedName>
        <fullName evidence="3">DUF2470 domain-containing protein</fullName>
    </submittedName>
</protein>
<dbReference type="SUPFAM" id="SSF50475">
    <property type="entry name" value="FMN-binding split barrel"/>
    <property type="match status" value="1"/>
</dbReference>
<dbReference type="Pfam" id="PF10615">
    <property type="entry name" value="DUF2470"/>
    <property type="match status" value="1"/>
</dbReference>
<organism evidence="3 4">
    <name type="scientific">Micromonospora humidisoli</name>
    <dbReference type="NCBI Taxonomy" id="2807622"/>
    <lineage>
        <taxon>Bacteria</taxon>
        <taxon>Bacillati</taxon>
        <taxon>Actinomycetota</taxon>
        <taxon>Actinomycetes</taxon>
        <taxon>Micromonosporales</taxon>
        <taxon>Micromonosporaceae</taxon>
        <taxon>Micromonospora</taxon>
    </lineage>
</organism>
<dbReference type="Proteomes" id="UP000809587">
    <property type="component" value="Unassembled WGS sequence"/>
</dbReference>
<sequence>MAPTPAELIRTLVAGRLPGLVHLAHRPGPFHVRHATDAEGRVLLLVPVFSDLAAELDPAAARDVAVVLDVLDLPPAAGAPSAGRAWVSGWAVPLTGDPARRAAVDFAAVDPTGDLLDVGSRFRLHRFEVAEARLDTAGVVHRVDPGEYAAAEPDPVHPDEAALLADLADHHGPQVTAYLRRRLGLADGEPRVVRLDRYGLVVALGGPGDRRRARLPFPHPVTDLAELSRLLHPLLCTRSAAHPHSRPHRHPANTRPDRD</sequence>
<feature type="region of interest" description="Disordered" evidence="1">
    <location>
        <begin position="238"/>
        <end position="259"/>
    </location>
</feature>
<dbReference type="EMBL" id="JAFEUO010000004">
    <property type="protein sequence ID" value="MBM7084100.1"/>
    <property type="molecule type" value="Genomic_DNA"/>
</dbReference>
<evidence type="ECO:0000259" key="2">
    <source>
        <dbReference type="Pfam" id="PF10615"/>
    </source>
</evidence>
<feature type="domain" description="DUF2470" evidence="2">
    <location>
        <begin position="161"/>
        <end position="230"/>
    </location>
</feature>